<dbReference type="Proteomes" id="UP001165740">
    <property type="component" value="Chromosome 1"/>
</dbReference>
<dbReference type="RefSeq" id="XP_055876448.1">
    <property type="nucleotide sequence ID" value="XM_056020473.1"/>
</dbReference>
<keyword evidence="1" id="KW-0175">Coiled coil</keyword>
<evidence type="ECO:0000313" key="4">
    <source>
        <dbReference type="RefSeq" id="XP_055876448.1"/>
    </source>
</evidence>
<proteinExistence type="predicted"/>
<accession>A0A9W2ZNB0</accession>
<feature type="chain" id="PRO_5040721886" evidence="2">
    <location>
        <begin position="23"/>
        <end position="240"/>
    </location>
</feature>
<dbReference type="GeneID" id="106077095"/>
<name>A0A9W2ZNB0_BIOGL</name>
<evidence type="ECO:0000256" key="2">
    <source>
        <dbReference type="SAM" id="SignalP"/>
    </source>
</evidence>
<feature type="signal peptide" evidence="2">
    <location>
        <begin position="1"/>
        <end position="22"/>
    </location>
</feature>
<organism evidence="3 4">
    <name type="scientific">Biomphalaria glabrata</name>
    <name type="common">Bloodfluke planorb</name>
    <name type="synonym">Freshwater snail</name>
    <dbReference type="NCBI Taxonomy" id="6526"/>
    <lineage>
        <taxon>Eukaryota</taxon>
        <taxon>Metazoa</taxon>
        <taxon>Spiralia</taxon>
        <taxon>Lophotrochozoa</taxon>
        <taxon>Mollusca</taxon>
        <taxon>Gastropoda</taxon>
        <taxon>Heterobranchia</taxon>
        <taxon>Euthyneura</taxon>
        <taxon>Panpulmonata</taxon>
        <taxon>Hygrophila</taxon>
        <taxon>Lymnaeoidea</taxon>
        <taxon>Planorbidae</taxon>
        <taxon>Biomphalaria</taxon>
    </lineage>
</organism>
<protein>
    <submittedName>
        <fullName evidence="4">Uncharacterized protein LOC106077095 isoform X1</fullName>
    </submittedName>
</protein>
<sequence length="240" mass="28681">MIARSLLLLIPFTMYLVSTTDGCGRGDLRILEKYWLDEELSELTDMKMAPEVLDIFLEVIHKKEQYRKLQDEIDRLRLTMEKELAEIYLLEKDAYIIEKQTFIIEKQDPKLKEENQRKKEKAFSSFKLAYTHMYNDMTKFLRKLLKKLKRRDLSEVHYLKGISHIMSPNDAFFDIKHTSLVLERWKKTVNTLKLVLMNVDRYASKENLKMFTKYKKILDWWIPAVESNAIFLRLESASVD</sequence>
<dbReference type="AlphaFoldDB" id="A0A9W2ZNB0"/>
<reference evidence="4" key="1">
    <citation type="submission" date="2025-08" db="UniProtKB">
        <authorList>
            <consortium name="RefSeq"/>
        </authorList>
    </citation>
    <scope>IDENTIFICATION</scope>
</reference>
<feature type="coiled-coil region" evidence="1">
    <location>
        <begin position="59"/>
        <end position="86"/>
    </location>
</feature>
<evidence type="ECO:0000256" key="1">
    <source>
        <dbReference type="SAM" id="Coils"/>
    </source>
</evidence>
<evidence type="ECO:0000313" key="3">
    <source>
        <dbReference type="Proteomes" id="UP001165740"/>
    </source>
</evidence>
<keyword evidence="3" id="KW-1185">Reference proteome</keyword>
<gene>
    <name evidence="4" type="primary">LOC106077095</name>
</gene>
<keyword evidence="2" id="KW-0732">Signal</keyword>